<dbReference type="STRING" id="767434.Fraau_2036"/>
<dbReference type="Pfam" id="PF18073">
    <property type="entry name" value="Zn_ribbon_LapB"/>
    <property type="match status" value="1"/>
</dbReference>
<dbReference type="GO" id="GO:0016740">
    <property type="term" value="F:transferase activity"/>
    <property type="evidence" value="ECO:0007669"/>
    <property type="project" value="UniProtKB-KW"/>
</dbReference>
<keyword evidence="6" id="KW-0808">Transferase</keyword>
<feature type="binding site" evidence="4">
    <location>
        <position position="371"/>
    </location>
    <ligand>
        <name>Fe cation</name>
        <dbReference type="ChEBI" id="CHEBI:24875"/>
    </ligand>
</feature>
<dbReference type="GO" id="GO:0046890">
    <property type="term" value="P:regulation of lipid biosynthetic process"/>
    <property type="evidence" value="ECO:0007669"/>
    <property type="project" value="UniProtKB-UniRule"/>
</dbReference>
<dbReference type="EMBL" id="CP003350">
    <property type="protein sequence ID" value="AFC86420.1"/>
    <property type="molecule type" value="Genomic_DNA"/>
</dbReference>
<evidence type="ECO:0000313" key="6">
    <source>
        <dbReference type="EMBL" id="AFC86420.1"/>
    </source>
</evidence>
<dbReference type="Pfam" id="PF13432">
    <property type="entry name" value="TPR_16"/>
    <property type="match status" value="2"/>
</dbReference>
<comment type="similarity">
    <text evidence="4">Belongs to the LapB family.</text>
</comment>
<dbReference type="HOGENOM" id="CLU_059365_1_0_6"/>
<keyword evidence="4" id="KW-0408">Iron</keyword>
<keyword evidence="1 4" id="KW-0479">Metal-binding</keyword>
<keyword evidence="4" id="KW-0997">Cell inner membrane</keyword>
<dbReference type="Proteomes" id="UP000005234">
    <property type="component" value="Chromosome"/>
</dbReference>
<dbReference type="NCBIfam" id="NF008757">
    <property type="entry name" value="PRK11788.1-5"/>
    <property type="match status" value="1"/>
</dbReference>
<dbReference type="GO" id="GO:0009898">
    <property type="term" value="C:cytoplasmic side of plasma membrane"/>
    <property type="evidence" value="ECO:0007669"/>
    <property type="project" value="UniProtKB-UniRule"/>
</dbReference>
<feature type="topological domain" description="Cytoplasmic" evidence="4">
    <location>
        <begin position="22"/>
        <end position="389"/>
    </location>
</feature>
<accession>H8L2R1</accession>
<dbReference type="InterPro" id="IPR041166">
    <property type="entry name" value="Rubredoxin_2"/>
</dbReference>
<keyword evidence="4" id="KW-1133">Transmembrane helix</keyword>
<dbReference type="AlphaFoldDB" id="H8L2R1"/>
<feature type="binding site" evidence="4">
    <location>
        <position position="360"/>
    </location>
    <ligand>
        <name>Fe cation</name>
        <dbReference type="ChEBI" id="CHEBI:24875"/>
    </ligand>
</feature>
<keyword evidence="4" id="KW-0472">Membrane</keyword>
<proteinExistence type="inferred from homology"/>
<dbReference type="GO" id="GO:0008653">
    <property type="term" value="P:lipopolysaccharide metabolic process"/>
    <property type="evidence" value="ECO:0007669"/>
    <property type="project" value="InterPro"/>
</dbReference>
<dbReference type="HAMAP" id="MF_00994">
    <property type="entry name" value="LPS_assembly_LapB"/>
    <property type="match status" value="1"/>
</dbReference>
<name>H8L2R1_FRAAD</name>
<sequence>MNGVVVLLLLPLAFAAGWWCALRRGGGQLAGRSDELSSDYFRGLNYLLNEEQDKAIEVFLRLAEYNRDAVETHLALGSLFRRRGEVDRAIRLHQHLVSRPGLSNDIKTLGLMELGDDYMRAGLLDRAESLFSDLVALQAHAPSALRQLIGIYQHERDWNKAIEQARLLEKATGESEAVLIAQFHCELADQYRLQGHVEAARDHLRQAFDNDANCIRALLASAVMDASEQKYAAAIKAYEQAISVDLAFVPQVLPPLQSAYAHQQDHVAAARFYDGLLQRYQGISLVLARVDLYRQQEGEAAAQAFLTRQLQARPTVRGLMALIDASMERLDGEAMANFTILNDLMRKLLEGQMMYRCTRCGFGAKAHHWQCPGCKSWSTIRPIMGVANE</sequence>
<dbReference type="InterPro" id="IPR011990">
    <property type="entry name" value="TPR-like_helical_dom_sf"/>
</dbReference>
<evidence type="ECO:0000256" key="4">
    <source>
        <dbReference type="HAMAP-Rule" id="MF_00994"/>
    </source>
</evidence>
<feature type="domain" description="LapB rubredoxin metal binding" evidence="5">
    <location>
        <begin position="355"/>
        <end position="382"/>
    </location>
</feature>
<evidence type="ECO:0000256" key="3">
    <source>
        <dbReference type="ARBA" id="ARBA00022803"/>
    </source>
</evidence>
<organism evidence="6 7">
    <name type="scientific">Frateuria aurantia (strain ATCC 33424 / DSM 6220 / KCTC 2777 / LMG 1558 / NBRC 3245 / NCIMB 13370)</name>
    <name type="common">Acetobacter aurantius</name>
    <dbReference type="NCBI Taxonomy" id="767434"/>
    <lineage>
        <taxon>Bacteria</taxon>
        <taxon>Pseudomonadati</taxon>
        <taxon>Pseudomonadota</taxon>
        <taxon>Gammaproteobacteria</taxon>
        <taxon>Lysobacterales</taxon>
        <taxon>Rhodanobacteraceae</taxon>
        <taxon>Frateuria</taxon>
    </lineage>
</organism>
<dbReference type="SUPFAM" id="SSF81901">
    <property type="entry name" value="HCP-like"/>
    <property type="match status" value="1"/>
</dbReference>
<dbReference type="PANTHER" id="PTHR45586">
    <property type="entry name" value="TPR REPEAT-CONTAINING PROTEIN PA4667"/>
    <property type="match status" value="1"/>
</dbReference>
<evidence type="ECO:0000313" key="7">
    <source>
        <dbReference type="Proteomes" id="UP000005234"/>
    </source>
</evidence>
<comment type="subcellular location">
    <subcellularLocation>
        <location evidence="4">Cell inner membrane</location>
        <topology evidence="4">Single-pass membrane protein</topology>
        <orientation evidence="4">Cytoplasmic side</orientation>
    </subcellularLocation>
</comment>
<protein>
    <recommendedName>
        <fullName evidence="4">Lipopolysaccharide assembly protein B</fullName>
    </recommendedName>
</protein>
<gene>
    <name evidence="4" type="primary">lapB</name>
    <name evidence="6" type="ordered locus">Fraau_2036</name>
</gene>
<feature type="binding site" evidence="4">
    <location>
        <position position="374"/>
    </location>
    <ligand>
        <name>Fe cation</name>
        <dbReference type="ChEBI" id="CHEBI:24875"/>
    </ligand>
</feature>
<comment type="function">
    <text evidence="4">Modulates cellular lipopolysaccharide (LPS) levels by regulating LpxC, which is involved in lipid A biosynthesis. May act by modulating the proteolytic activity of FtsH towards LpxC. May also coordinate assembly of proteins involved in LPS synthesis at the plasma membrane.</text>
</comment>
<feature type="binding site" evidence="4">
    <location>
        <position position="357"/>
    </location>
    <ligand>
        <name>Fe cation</name>
        <dbReference type="ChEBI" id="CHEBI:24875"/>
    </ligand>
</feature>
<keyword evidence="3 4" id="KW-0802">TPR repeat</keyword>
<keyword evidence="4" id="KW-0812">Transmembrane</keyword>
<dbReference type="PANTHER" id="PTHR45586:SF1">
    <property type="entry name" value="LIPOPOLYSACCHARIDE ASSEMBLY PROTEIN B"/>
    <property type="match status" value="1"/>
</dbReference>
<dbReference type="eggNOG" id="COG2956">
    <property type="taxonomic scope" value="Bacteria"/>
</dbReference>
<dbReference type="GO" id="GO:0005506">
    <property type="term" value="F:iron ion binding"/>
    <property type="evidence" value="ECO:0007669"/>
    <property type="project" value="UniProtKB-UniRule"/>
</dbReference>
<reference evidence="6" key="1">
    <citation type="submission" date="2012-02" db="EMBL/GenBank/DDBJ databases">
        <title>The complete genome of Frateuria aurantia DSM 6220.</title>
        <authorList>
            <consortium name="US DOE Joint Genome Institute (JGI-PGF)"/>
            <person name="Lucas S."/>
            <person name="Copeland A."/>
            <person name="Lapidus A."/>
            <person name="Glavina del Rio T."/>
            <person name="Dalin E."/>
            <person name="Tice H."/>
            <person name="Bruce D."/>
            <person name="Goodwin L."/>
            <person name="Pitluck S."/>
            <person name="Peters L."/>
            <person name="Ovchinnikova G."/>
            <person name="Teshima H."/>
            <person name="Kyrpides N."/>
            <person name="Mavromatis K."/>
            <person name="Ivanova N."/>
            <person name="Brettin T."/>
            <person name="Detter J.C."/>
            <person name="Han C."/>
            <person name="Larimer F."/>
            <person name="Land M."/>
            <person name="Hauser L."/>
            <person name="Markowitz V."/>
            <person name="Cheng J.-F."/>
            <person name="Hugenholtz P."/>
            <person name="Woyke T."/>
            <person name="Wu D."/>
            <person name="Brambilla E."/>
            <person name="Klenk H.-P."/>
            <person name="Eisen J.A."/>
        </authorList>
    </citation>
    <scope>NUCLEOTIDE SEQUENCE</scope>
    <source>
        <strain evidence="6">DSM 6220</strain>
    </source>
</reference>
<dbReference type="OrthoDB" id="507476at2"/>
<keyword evidence="7" id="KW-1185">Reference proteome</keyword>
<evidence type="ECO:0000259" key="5">
    <source>
        <dbReference type="Pfam" id="PF18073"/>
    </source>
</evidence>
<dbReference type="InterPro" id="IPR030865">
    <property type="entry name" value="LapB"/>
</dbReference>
<dbReference type="InterPro" id="IPR051012">
    <property type="entry name" value="CellSynth/LPSAsmb/PSIAsmb"/>
</dbReference>
<dbReference type="RefSeq" id="WP_014403423.1">
    <property type="nucleotide sequence ID" value="NC_017033.1"/>
</dbReference>
<evidence type="ECO:0000256" key="2">
    <source>
        <dbReference type="ARBA" id="ARBA00022737"/>
    </source>
</evidence>
<dbReference type="KEGG" id="fau:Fraau_2036"/>
<evidence type="ECO:0000256" key="1">
    <source>
        <dbReference type="ARBA" id="ARBA00022723"/>
    </source>
</evidence>
<keyword evidence="4" id="KW-1003">Cell membrane</keyword>
<dbReference type="Gene3D" id="1.25.40.10">
    <property type="entry name" value="Tetratricopeptide repeat domain"/>
    <property type="match status" value="2"/>
</dbReference>
<keyword evidence="2 4" id="KW-0677">Repeat</keyword>